<sequence>MLPWHRRPAWWLLAPAAVIVTLYISGNVSTEQIVAHREAAIAASALLLFITGPLAGVSAAIEAGRERRSRGLAETKTRTDLHVLWVRIWPSIVSASIVQLFAIAYLLVRAGSAPDPISWWIPLALCSALVLHAVAGYVIGQWMPAALAIPATVLLSYLWVAFTWTVEPTQLRYMAGPAMAMCCSPAEKLDGQAPLTLLVFSLIMSVAYLGIAAIGGPRGLRQGASLVPRVATSVLIAAIAFGAGMFAGNGIGIMPGRTLAKSELRCSDGVPTVCLSDVQIARGDQRRLVAKTFSIFNDLGLQPVRQVEPVPALHKGDVLSPTGTALISMAPGMSELDTVHSAASTYSSQLDRFSCDLQDPVKWFETRYLVQAWFDQTAARALLSPEDQQSIVAFSLTDPATAPELKSDLADLTRMTKPQQTRWIRQASEELLQCKVPASPGSAGR</sequence>
<evidence type="ECO:0008006" key="4">
    <source>
        <dbReference type="Google" id="ProtNLM"/>
    </source>
</evidence>
<keyword evidence="1" id="KW-0472">Membrane</keyword>
<dbReference type="AlphaFoldDB" id="A0A1H4KVW8"/>
<feature type="transmembrane region" description="Helical" evidence="1">
    <location>
        <begin position="84"/>
        <end position="107"/>
    </location>
</feature>
<feature type="transmembrane region" description="Helical" evidence="1">
    <location>
        <begin position="195"/>
        <end position="214"/>
    </location>
</feature>
<feature type="transmembrane region" description="Helical" evidence="1">
    <location>
        <begin position="40"/>
        <end position="63"/>
    </location>
</feature>
<protein>
    <recommendedName>
        <fullName evidence="4">ABC-type transport system involved in multi-copper enzyme maturation, permease component</fullName>
    </recommendedName>
</protein>
<feature type="transmembrane region" description="Helical" evidence="1">
    <location>
        <begin position="119"/>
        <end position="139"/>
    </location>
</feature>
<reference evidence="2 3" key="1">
    <citation type="submission" date="2016-10" db="EMBL/GenBank/DDBJ databases">
        <authorList>
            <person name="de Groot N.N."/>
        </authorList>
    </citation>
    <scope>NUCLEOTIDE SEQUENCE [LARGE SCALE GENOMIC DNA]</scope>
    <source>
        <strain evidence="2 3">DSM 10495</strain>
    </source>
</reference>
<dbReference type="STRING" id="156980.SAMN04489745_0819"/>
<feature type="transmembrane region" description="Helical" evidence="1">
    <location>
        <begin position="226"/>
        <end position="247"/>
    </location>
</feature>
<name>A0A1H4KVW8_9MICC</name>
<evidence type="ECO:0000256" key="1">
    <source>
        <dbReference type="SAM" id="Phobius"/>
    </source>
</evidence>
<keyword evidence="3" id="KW-1185">Reference proteome</keyword>
<keyword evidence="1" id="KW-1133">Transmembrane helix</keyword>
<dbReference type="Proteomes" id="UP000182652">
    <property type="component" value="Unassembled WGS sequence"/>
</dbReference>
<proteinExistence type="predicted"/>
<gene>
    <name evidence="2" type="ORF">SAMN04489745_0819</name>
</gene>
<evidence type="ECO:0000313" key="3">
    <source>
        <dbReference type="Proteomes" id="UP000182652"/>
    </source>
</evidence>
<evidence type="ECO:0000313" key="2">
    <source>
        <dbReference type="EMBL" id="SEB62657.1"/>
    </source>
</evidence>
<feature type="transmembrane region" description="Helical" evidence="1">
    <location>
        <begin position="146"/>
        <end position="166"/>
    </location>
</feature>
<keyword evidence="1" id="KW-0812">Transmembrane</keyword>
<dbReference type="EMBL" id="FNSN01000003">
    <property type="protein sequence ID" value="SEB62657.1"/>
    <property type="molecule type" value="Genomic_DNA"/>
</dbReference>
<organism evidence="2 3">
    <name type="scientific">Arthrobacter woluwensis</name>
    <dbReference type="NCBI Taxonomy" id="156980"/>
    <lineage>
        <taxon>Bacteria</taxon>
        <taxon>Bacillati</taxon>
        <taxon>Actinomycetota</taxon>
        <taxon>Actinomycetes</taxon>
        <taxon>Micrococcales</taxon>
        <taxon>Micrococcaceae</taxon>
        <taxon>Arthrobacter</taxon>
    </lineage>
</organism>
<accession>A0A1H4KVW8</accession>